<comment type="similarity">
    <text evidence="2 6">Belongs to the peroxisomal membrane protein PXMP2/4 family.</text>
</comment>
<evidence type="ECO:0000313" key="8">
    <source>
        <dbReference type="Proteomes" id="UP001152798"/>
    </source>
</evidence>
<protein>
    <recommendedName>
        <fullName evidence="9">Mpv17-like protein 2</fullName>
    </recommendedName>
</protein>
<feature type="transmembrane region" description="Helical" evidence="6">
    <location>
        <begin position="176"/>
        <end position="191"/>
    </location>
</feature>
<evidence type="ECO:0008006" key="9">
    <source>
        <dbReference type="Google" id="ProtNLM"/>
    </source>
</evidence>
<keyword evidence="5 6" id="KW-0472">Membrane</keyword>
<dbReference type="AlphaFoldDB" id="A0A9P0MIG4"/>
<gene>
    <name evidence="7" type="ORF">NEZAVI_LOCUS6293</name>
</gene>
<evidence type="ECO:0000256" key="1">
    <source>
        <dbReference type="ARBA" id="ARBA00004141"/>
    </source>
</evidence>
<feature type="transmembrane region" description="Helical" evidence="6">
    <location>
        <begin position="197"/>
        <end position="214"/>
    </location>
</feature>
<keyword evidence="4 6" id="KW-1133">Transmembrane helix</keyword>
<dbReference type="PANTHER" id="PTHR11266">
    <property type="entry name" value="PEROXISOMAL MEMBRANE PROTEIN 2, PXMP2 MPV17"/>
    <property type="match status" value="1"/>
</dbReference>
<reference evidence="7" key="1">
    <citation type="submission" date="2022-01" db="EMBL/GenBank/DDBJ databases">
        <authorList>
            <person name="King R."/>
        </authorList>
    </citation>
    <scope>NUCLEOTIDE SEQUENCE</scope>
</reference>
<dbReference type="GO" id="GO:0016020">
    <property type="term" value="C:membrane"/>
    <property type="evidence" value="ECO:0007669"/>
    <property type="project" value="UniProtKB-SubCell"/>
</dbReference>
<keyword evidence="3 6" id="KW-0812">Transmembrane</keyword>
<dbReference type="Pfam" id="PF04117">
    <property type="entry name" value="Mpv17_PMP22"/>
    <property type="match status" value="1"/>
</dbReference>
<evidence type="ECO:0000256" key="5">
    <source>
        <dbReference type="ARBA" id="ARBA00023136"/>
    </source>
</evidence>
<name>A0A9P0MIG4_NEZVI</name>
<keyword evidence="8" id="KW-1185">Reference proteome</keyword>
<evidence type="ECO:0000256" key="3">
    <source>
        <dbReference type="ARBA" id="ARBA00022692"/>
    </source>
</evidence>
<dbReference type="EMBL" id="OV725079">
    <property type="protein sequence ID" value="CAH1396175.1"/>
    <property type="molecule type" value="Genomic_DNA"/>
</dbReference>
<sequence length="235" mass="27250">MYKANKFQGRPHLVDLQSTSGSLSSSMILHNLSNKDLTMMKIIKSVKTLFKRHPLIANSVTFGSMWGFSDFSQQIITKRFLDCKQPLEPINKGTIIRCTIVGSCVTSNILFFWYKWMEKRFVGGSFKILVKKIVLDQFVLTPPLLSAFFISMSILEQREDITTEWKEKIIPTLQKAWLFWFPAQMINFLFVPSVMRITYISCCSFIWTNILCFIKRSNPTDIKCITDQKEESVIT</sequence>
<proteinExistence type="inferred from homology"/>
<evidence type="ECO:0000313" key="7">
    <source>
        <dbReference type="EMBL" id="CAH1396175.1"/>
    </source>
</evidence>
<accession>A0A9P0MIG4</accession>
<evidence type="ECO:0000256" key="4">
    <source>
        <dbReference type="ARBA" id="ARBA00022989"/>
    </source>
</evidence>
<dbReference type="PANTHER" id="PTHR11266:SF85">
    <property type="entry name" value="MPV17-LIKE PROTEIN"/>
    <property type="match status" value="1"/>
</dbReference>
<comment type="subcellular location">
    <subcellularLocation>
        <location evidence="1">Membrane</location>
        <topology evidence="1">Multi-pass membrane protein</topology>
    </subcellularLocation>
</comment>
<evidence type="ECO:0000256" key="6">
    <source>
        <dbReference type="RuleBase" id="RU363053"/>
    </source>
</evidence>
<evidence type="ECO:0000256" key="2">
    <source>
        <dbReference type="ARBA" id="ARBA00006824"/>
    </source>
</evidence>
<feature type="transmembrane region" description="Helical" evidence="6">
    <location>
        <begin position="134"/>
        <end position="155"/>
    </location>
</feature>
<dbReference type="OrthoDB" id="430207at2759"/>
<organism evidence="7 8">
    <name type="scientific">Nezara viridula</name>
    <name type="common">Southern green stink bug</name>
    <name type="synonym">Cimex viridulus</name>
    <dbReference type="NCBI Taxonomy" id="85310"/>
    <lineage>
        <taxon>Eukaryota</taxon>
        <taxon>Metazoa</taxon>
        <taxon>Ecdysozoa</taxon>
        <taxon>Arthropoda</taxon>
        <taxon>Hexapoda</taxon>
        <taxon>Insecta</taxon>
        <taxon>Pterygota</taxon>
        <taxon>Neoptera</taxon>
        <taxon>Paraneoptera</taxon>
        <taxon>Hemiptera</taxon>
        <taxon>Heteroptera</taxon>
        <taxon>Panheteroptera</taxon>
        <taxon>Pentatomomorpha</taxon>
        <taxon>Pentatomoidea</taxon>
        <taxon>Pentatomidae</taxon>
        <taxon>Pentatominae</taxon>
        <taxon>Nezara</taxon>
    </lineage>
</organism>
<feature type="transmembrane region" description="Helical" evidence="6">
    <location>
        <begin position="94"/>
        <end position="114"/>
    </location>
</feature>
<dbReference type="GO" id="GO:0005739">
    <property type="term" value="C:mitochondrion"/>
    <property type="evidence" value="ECO:0007669"/>
    <property type="project" value="TreeGrafter"/>
</dbReference>
<dbReference type="Proteomes" id="UP001152798">
    <property type="component" value="Chromosome 3"/>
</dbReference>
<dbReference type="InterPro" id="IPR007248">
    <property type="entry name" value="Mpv17_PMP22"/>
</dbReference>